<accession>A0A1Y6CXU1</accession>
<dbReference type="RefSeq" id="WP_085126839.1">
    <property type="nucleotide sequence ID" value="NZ_FWZX01000045.1"/>
</dbReference>
<evidence type="ECO:0000259" key="1">
    <source>
        <dbReference type="Pfam" id="PF13391"/>
    </source>
</evidence>
<reference evidence="2 3" key="1">
    <citation type="submission" date="2017-04" db="EMBL/GenBank/DDBJ databases">
        <authorList>
            <person name="Afonso C.L."/>
            <person name="Miller P.J."/>
            <person name="Scott M.A."/>
            <person name="Spackman E."/>
            <person name="Goraichik I."/>
            <person name="Dimitrov K.M."/>
            <person name="Suarez D.L."/>
            <person name="Swayne D.E."/>
        </authorList>
    </citation>
    <scope>NUCLEOTIDE SEQUENCE [LARGE SCALE GENOMIC DNA]</scope>
    <source>
        <strain evidence="2 3">USBA 355</strain>
    </source>
</reference>
<dbReference type="STRING" id="560819.SAMN05428998_14536"/>
<gene>
    <name evidence="2" type="ORF">SAMN05428998_14536</name>
</gene>
<keyword evidence="3" id="KW-1185">Reference proteome</keyword>
<name>A0A1Y6CXU1_9PROT</name>
<dbReference type="EMBL" id="FWZX01000045">
    <property type="protein sequence ID" value="SMF82146.1"/>
    <property type="molecule type" value="Genomic_DNA"/>
</dbReference>
<keyword evidence="2" id="KW-0255">Endonuclease</keyword>
<evidence type="ECO:0000313" key="2">
    <source>
        <dbReference type="EMBL" id="SMF82146.1"/>
    </source>
</evidence>
<dbReference type="GO" id="GO:0004519">
    <property type="term" value="F:endonuclease activity"/>
    <property type="evidence" value="ECO:0007669"/>
    <property type="project" value="UniProtKB-KW"/>
</dbReference>
<evidence type="ECO:0000313" key="3">
    <source>
        <dbReference type="Proteomes" id="UP000192917"/>
    </source>
</evidence>
<keyword evidence="2" id="KW-0540">Nuclease</keyword>
<organism evidence="2 3">
    <name type="scientific">Tistlia consotensis USBA 355</name>
    <dbReference type="NCBI Taxonomy" id="560819"/>
    <lineage>
        <taxon>Bacteria</taxon>
        <taxon>Pseudomonadati</taxon>
        <taxon>Pseudomonadota</taxon>
        <taxon>Alphaproteobacteria</taxon>
        <taxon>Rhodospirillales</taxon>
        <taxon>Rhodovibrionaceae</taxon>
        <taxon>Tistlia</taxon>
    </lineage>
</organism>
<dbReference type="Pfam" id="PF13391">
    <property type="entry name" value="HNH_2"/>
    <property type="match status" value="1"/>
</dbReference>
<protein>
    <submittedName>
        <fullName evidence="2">Putative restriction endonuclease</fullName>
    </submittedName>
</protein>
<feature type="domain" description="HNH nuclease" evidence="1">
    <location>
        <begin position="197"/>
        <end position="250"/>
    </location>
</feature>
<sequence>MKGVFDTREGSGYDDDRARRYHFPSRYRSAVEQLVGRWILYREPRREGGRQGYVAAARVRGIVEDPKRPGHAYALMGDYLPFDRPVPMADATGRYREARLRALESRRLAGQALQGRAVRSLSDEDFAAIAREGLGEVLSSENARRLDLDVTADAEALALLGAPPAEQERRIEQILLNRPIRDARFRQQVRLAYDFTCAVTGLRIFNGGGRPEVQAAHILPVAEGGPDVVQNGVALSGTVHWLFDRHLISLTDDHRLLVAHNRVPGELQSLFGRQGEKIRLPADPALHPQPRYLARHRERFVGS</sequence>
<proteinExistence type="predicted"/>
<dbReference type="AlphaFoldDB" id="A0A1Y6CXU1"/>
<keyword evidence="2" id="KW-0378">Hydrolase</keyword>
<dbReference type="InterPro" id="IPR003615">
    <property type="entry name" value="HNH_nuc"/>
</dbReference>
<dbReference type="Proteomes" id="UP000192917">
    <property type="component" value="Unassembled WGS sequence"/>
</dbReference>